<organism evidence="2 3">
    <name type="scientific">Mucilaginibacter gynuensis</name>
    <dbReference type="NCBI Taxonomy" id="1302236"/>
    <lineage>
        <taxon>Bacteria</taxon>
        <taxon>Pseudomonadati</taxon>
        <taxon>Bacteroidota</taxon>
        <taxon>Sphingobacteriia</taxon>
        <taxon>Sphingobacteriales</taxon>
        <taxon>Sphingobacteriaceae</taxon>
        <taxon>Mucilaginibacter</taxon>
    </lineage>
</organism>
<feature type="signal peptide" evidence="1">
    <location>
        <begin position="1"/>
        <end position="23"/>
    </location>
</feature>
<evidence type="ECO:0000313" key="2">
    <source>
        <dbReference type="EMBL" id="GAA4339934.1"/>
    </source>
</evidence>
<comment type="caution">
    <text evidence="2">The sequence shown here is derived from an EMBL/GenBank/DDBJ whole genome shotgun (WGS) entry which is preliminary data.</text>
</comment>
<accession>A0ABP8HIU9</accession>
<proteinExistence type="predicted"/>
<sequence length="166" mass="19171">MQLGMAMMIGVLAVFSFCATSKARESFVLNKKIDKKYELPFSKAVLLGKLKSEYAAGDSIQNMADSLFYIYFFVDEYYSEATALVKIRQIDDKHTIIQLDSVTQFAVRRNSSDADENTIKAIKKLTSAEFEKYFERDFIMHLSEDDYKDGFYFDNKNELDKYNSGQ</sequence>
<feature type="chain" id="PRO_5045120376" evidence="1">
    <location>
        <begin position="24"/>
        <end position="166"/>
    </location>
</feature>
<protein>
    <submittedName>
        <fullName evidence="2">Uncharacterized protein</fullName>
    </submittedName>
</protein>
<gene>
    <name evidence="2" type="ORF">GCM10023149_50970</name>
</gene>
<evidence type="ECO:0000313" key="3">
    <source>
        <dbReference type="Proteomes" id="UP001500582"/>
    </source>
</evidence>
<dbReference type="EMBL" id="BAABFT010000024">
    <property type="protein sequence ID" value="GAA4339934.1"/>
    <property type="molecule type" value="Genomic_DNA"/>
</dbReference>
<evidence type="ECO:0000256" key="1">
    <source>
        <dbReference type="SAM" id="SignalP"/>
    </source>
</evidence>
<keyword evidence="3" id="KW-1185">Reference proteome</keyword>
<name>A0ABP8HIU9_9SPHI</name>
<keyword evidence="1" id="KW-0732">Signal</keyword>
<reference evidence="3" key="1">
    <citation type="journal article" date="2019" name="Int. J. Syst. Evol. Microbiol.">
        <title>The Global Catalogue of Microorganisms (GCM) 10K type strain sequencing project: providing services to taxonomists for standard genome sequencing and annotation.</title>
        <authorList>
            <consortium name="The Broad Institute Genomics Platform"/>
            <consortium name="The Broad Institute Genome Sequencing Center for Infectious Disease"/>
            <person name="Wu L."/>
            <person name="Ma J."/>
        </authorList>
    </citation>
    <scope>NUCLEOTIDE SEQUENCE [LARGE SCALE GENOMIC DNA]</scope>
    <source>
        <strain evidence="3">JCM 17705</strain>
    </source>
</reference>
<dbReference type="Proteomes" id="UP001500582">
    <property type="component" value="Unassembled WGS sequence"/>
</dbReference>